<accession>A0AAW0F7D8</accession>
<keyword evidence="4" id="KW-0862">Zinc</keyword>
<evidence type="ECO:0000256" key="5">
    <source>
        <dbReference type="ARBA" id="ARBA00023239"/>
    </source>
</evidence>
<sequence length="641" mass="68867">MATLALHCAVAVLLVVFGVSGVVRGLDEQHSYKEGNYGTAGLVRDWLDDSRPSWDYTNLKKWPRLCQTGSRQSPISFANVNPDEVVTTVPLQRLQLSPKCLFPREETQMRIVNEGAVNTVSFERQGLLPEDLSECTVRDPLNSTRIFYFTGLHFHAASEHKFRTLRPDVEMHLSFTTDEVKEKKRDLLMVAVMLKASATVNSTSVRALRHILVDGSLPKRHAMTTCFLTENLSITSLLPPRESYLLYDGSRTHPPCTENVRWVVMTSPILISRVAVGKLRDSMDELLPNDFHRYGNARPPQALNGRRIFRFDDASVPVGGDRKDGTLDDTWSRKGRGAANSTPAEAQMAAPTRVLVDSTEELNGRLYGSDVVHNSPVFMAESSSALDEDTRDDANATATTSPPPPATAAASDTAAPSAPPVSDPNTTRHTGSANASDGATDSVSTTAPKASLTPSASEAANEEAAQAGSGPSDTDASPTEESSPTSAAPVPVSPKNSTPRHPANVSTTNTTNTTTTTTTTTAPTKTKPPDGKGKGGRGDKEGERMEFDTNGTWARLTAFGTGAYRSGATYAKMHPVRAVLVLISGAALILLIFTCCRGWKRPVYVVGIDPTELQPLNAANRFDLYGGTGTPAVRPAYAATA</sequence>
<feature type="compositionally biased region" description="Polar residues" evidence="7">
    <location>
        <begin position="471"/>
        <end position="481"/>
    </location>
</feature>
<feature type="chain" id="PRO_5043609193" description="carbonic anhydrase" evidence="9">
    <location>
        <begin position="26"/>
        <end position="641"/>
    </location>
</feature>
<dbReference type="EMBL" id="JAECZO010000010">
    <property type="protein sequence ID" value="KAK7201027.1"/>
    <property type="molecule type" value="Genomic_DNA"/>
</dbReference>
<evidence type="ECO:0000256" key="4">
    <source>
        <dbReference type="ARBA" id="ARBA00022833"/>
    </source>
</evidence>
<dbReference type="PANTHER" id="PTHR18952">
    <property type="entry name" value="CARBONIC ANHYDRASE"/>
    <property type="match status" value="1"/>
</dbReference>
<protein>
    <recommendedName>
        <fullName evidence="2">carbonic anhydrase</fullName>
        <ecNumber evidence="2">4.2.1.1</ecNumber>
    </recommendedName>
</protein>
<feature type="domain" description="Alpha-carbonic anhydrase" evidence="10">
    <location>
        <begin position="52"/>
        <end position="312"/>
    </location>
</feature>
<reference evidence="11 12" key="1">
    <citation type="journal article" date="2021" name="MBio">
        <title>A New Model Trypanosomatid, Novymonas esmeraldas: Genomic Perception of Its 'Candidatus Pandoraea novymonadis' Endosymbiont.</title>
        <authorList>
            <person name="Zakharova A."/>
            <person name="Saura A."/>
            <person name="Butenko A."/>
            <person name="Podesvova L."/>
            <person name="Warmusova S."/>
            <person name="Kostygov A.Y."/>
            <person name="Nenarokova A."/>
            <person name="Lukes J."/>
            <person name="Opperdoes F.R."/>
            <person name="Yurchenko V."/>
        </authorList>
    </citation>
    <scope>NUCLEOTIDE SEQUENCE [LARGE SCALE GENOMIC DNA]</scope>
    <source>
        <strain evidence="11 12">E262AT.01</strain>
    </source>
</reference>
<feature type="compositionally biased region" description="Polar residues" evidence="7">
    <location>
        <begin position="425"/>
        <end position="454"/>
    </location>
</feature>
<keyword evidence="3" id="KW-0479">Metal-binding</keyword>
<dbReference type="Gene3D" id="3.10.200.10">
    <property type="entry name" value="Alpha carbonic anhydrase"/>
    <property type="match status" value="1"/>
</dbReference>
<comment type="similarity">
    <text evidence="1">Belongs to the alpha-carbonic anhydrase family.</text>
</comment>
<evidence type="ECO:0000313" key="12">
    <source>
        <dbReference type="Proteomes" id="UP001430356"/>
    </source>
</evidence>
<dbReference type="PANTHER" id="PTHR18952:SF265">
    <property type="entry name" value="CARBONIC ANHYDRASE"/>
    <property type="match status" value="1"/>
</dbReference>
<dbReference type="InterPro" id="IPR036398">
    <property type="entry name" value="CA_dom_sf"/>
</dbReference>
<keyword evidence="8" id="KW-1133">Transmembrane helix</keyword>
<keyword evidence="5" id="KW-0456">Lyase</keyword>
<feature type="compositionally biased region" description="Low complexity" evidence="7">
    <location>
        <begin position="507"/>
        <end position="525"/>
    </location>
</feature>
<keyword evidence="8" id="KW-0812">Transmembrane</keyword>
<dbReference type="SMART" id="SM01057">
    <property type="entry name" value="Carb_anhydrase"/>
    <property type="match status" value="1"/>
</dbReference>
<dbReference type="PROSITE" id="PS51144">
    <property type="entry name" value="ALPHA_CA_2"/>
    <property type="match status" value="1"/>
</dbReference>
<dbReference type="Pfam" id="PF00194">
    <property type="entry name" value="Carb_anhydrase"/>
    <property type="match status" value="1"/>
</dbReference>
<feature type="region of interest" description="Disordered" evidence="7">
    <location>
        <begin position="319"/>
        <end position="351"/>
    </location>
</feature>
<organism evidence="11 12">
    <name type="scientific">Novymonas esmeraldas</name>
    <dbReference type="NCBI Taxonomy" id="1808958"/>
    <lineage>
        <taxon>Eukaryota</taxon>
        <taxon>Discoba</taxon>
        <taxon>Euglenozoa</taxon>
        <taxon>Kinetoplastea</taxon>
        <taxon>Metakinetoplastina</taxon>
        <taxon>Trypanosomatida</taxon>
        <taxon>Trypanosomatidae</taxon>
        <taxon>Novymonas</taxon>
    </lineage>
</organism>
<gene>
    <name evidence="11" type="ORF">NESM_000162400</name>
</gene>
<evidence type="ECO:0000313" key="11">
    <source>
        <dbReference type="EMBL" id="KAK7201027.1"/>
    </source>
</evidence>
<feature type="compositionally biased region" description="Low complexity" evidence="7">
    <location>
        <begin position="407"/>
        <end position="416"/>
    </location>
</feature>
<evidence type="ECO:0000256" key="2">
    <source>
        <dbReference type="ARBA" id="ARBA00012925"/>
    </source>
</evidence>
<evidence type="ECO:0000259" key="10">
    <source>
        <dbReference type="PROSITE" id="PS51144"/>
    </source>
</evidence>
<dbReference type="EC" id="4.2.1.1" evidence="2"/>
<dbReference type="InterPro" id="IPR023561">
    <property type="entry name" value="Carbonic_anhydrase_a-class"/>
</dbReference>
<evidence type="ECO:0000256" key="3">
    <source>
        <dbReference type="ARBA" id="ARBA00022723"/>
    </source>
</evidence>
<evidence type="ECO:0000256" key="6">
    <source>
        <dbReference type="ARBA" id="ARBA00048348"/>
    </source>
</evidence>
<evidence type="ECO:0000256" key="9">
    <source>
        <dbReference type="SAM" id="SignalP"/>
    </source>
</evidence>
<dbReference type="InterPro" id="IPR001148">
    <property type="entry name" value="CA_dom"/>
</dbReference>
<feature type="signal peptide" evidence="9">
    <location>
        <begin position="1"/>
        <end position="25"/>
    </location>
</feature>
<keyword evidence="9" id="KW-0732">Signal</keyword>
<keyword evidence="12" id="KW-1185">Reference proteome</keyword>
<dbReference type="GO" id="GO:0008270">
    <property type="term" value="F:zinc ion binding"/>
    <property type="evidence" value="ECO:0007669"/>
    <property type="project" value="InterPro"/>
</dbReference>
<feature type="compositionally biased region" description="Basic and acidic residues" evidence="7">
    <location>
        <begin position="527"/>
        <end position="545"/>
    </location>
</feature>
<feature type="compositionally biased region" description="Low complexity" evidence="7">
    <location>
        <begin position="482"/>
        <end position="494"/>
    </location>
</feature>
<evidence type="ECO:0000256" key="7">
    <source>
        <dbReference type="SAM" id="MobiDB-lite"/>
    </source>
</evidence>
<comment type="catalytic activity">
    <reaction evidence="6">
        <text>hydrogencarbonate + H(+) = CO2 + H2O</text>
        <dbReference type="Rhea" id="RHEA:10748"/>
        <dbReference type="ChEBI" id="CHEBI:15377"/>
        <dbReference type="ChEBI" id="CHEBI:15378"/>
        <dbReference type="ChEBI" id="CHEBI:16526"/>
        <dbReference type="ChEBI" id="CHEBI:17544"/>
        <dbReference type="EC" id="4.2.1.1"/>
    </reaction>
</comment>
<dbReference type="CDD" id="cd03124">
    <property type="entry name" value="alpha_CA_prokaryotic_like"/>
    <property type="match status" value="1"/>
</dbReference>
<dbReference type="Proteomes" id="UP001430356">
    <property type="component" value="Unassembled WGS sequence"/>
</dbReference>
<feature type="transmembrane region" description="Helical" evidence="8">
    <location>
        <begin position="578"/>
        <end position="596"/>
    </location>
</feature>
<comment type="caution">
    <text evidence="11">The sequence shown here is derived from an EMBL/GenBank/DDBJ whole genome shotgun (WGS) entry which is preliminary data.</text>
</comment>
<dbReference type="SUPFAM" id="SSF51069">
    <property type="entry name" value="Carbonic anhydrase"/>
    <property type="match status" value="1"/>
</dbReference>
<evidence type="ECO:0000256" key="8">
    <source>
        <dbReference type="SAM" id="Phobius"/>
    </source>
</evidence>
<keyword evidence="8" id="KW-0472">Membrane</keyword>
<dbReference type="AlphaFoldDB" id="A0AAW0F7D8"/>
<proteinExistence type="inferred from homology"/>
<feature type="compositionally biased region" description="Low complexity" evidence="7">
    <location>
        <begin position="455"/>
        <end position="469"/>
    </location>
</feature>
<dbReference type="InterPro" id="IPR041891">
    <property type="entry name" value="Alpha_CA_prokaryot-like"/>
</dbReference>
<evidence type="ECO:0000256" key="1">
    <source>
        <dbReference type="ARBA" id="ARBA00010718"/>
    </source>
</evidence>
<feature type="region of interest" description="Disordered" evidence="7">
    <location>
        <begin position="383"/>
        <end position="545"/>
    </location>
</feature>
<feature type="compositionally biased region" description="Basic and acidic residues" evidence="7">
    <location>
        <begin position="320"/>
        <end position="332"/>
    </location>
</feature>
<dbReference type="GO" id="GO:0004089">
    <property type="term" value="F:carbonate dehydratase activity"/>
    <property type="evidence" value="ECO:0007669"/>
    <property type="project" value="UniProtKB-EC"/>
</dbReference>
<name>A0AAW0F7D8_9TRYP</name>